<dbReference type="InterPro" id="IPR013517">
    <property type="entry name" value="FG-GAP"/>
</dbReference>
<dbReference type="AlphaFoldDB" id="A0A517QR75"/>
<dbReference type="EMBL" id="CP036267">
    <property type="protein sequence ID" value="QDT34109.1"/>
    <property type="molecule type" value="Genomic_DNA"/>
</dbReference>
<dbReference type="Pfam" id="PF13517">
    <property type="entry name" value="FG-GAP_3"/>
    <property type="match status" value="2"/>
</dbReference>
<protein>
    <submittedName>
        <fullName evidence="3">Uncharacterized protein</fullName>
    </submittedName>
</protein>
<dbReference type="OrthoDB" id="221211at2"/>
<keyword evidence="2" id="KW-1133">Transmembrane helix</keyword>
<reference evidence="3 4" key="1">
    <citation type="submission" date="2019-02" db="EMBL/GenBank/DDBJ databases">
        <title>Deep-cultivation of Planctomycetes and their phenomic and genomic characterization uncovers novel biology.</title>
        <authorList>
            <person name="Wiegand S."/>
            <person name="Jogler M."/>
            <person name="Boedeker C."/>
            <person name="Pinto D."/>
            <person name="Vollmers J."/>
            <person name="Rivas-Marin E."/>
            <person name="Kohn T."/>
            <person name="Peeters S.H."/>
            <person name="Heuer A."/>
            <person name="Rast P."/>
            <person name="Oberbeckmann S."/>
            <person name="Bunk B."/>
            <person name="Jeske O."/>
            <person name="Meyerdierks A."/>
            <person name="Storesund J.E."/>
            <person name="Kallscheuer N."/>
            <person name="Luecker S."/>
            <person name="Lage O.M."/>
            <person name="Pohl T."/>
            <person name="Merkel B.J."/>
            <person name="Hornburger P."/>
            <person name="Mueller R.-W."/>
            <person name="Bruemmer F."/>
            <person name="Labrenz M."/>
            <person name="Spormann A.M."/>
            <person name="Op den Camp H."/>
            <person name="Overmann J."/>
            <person name="Amann R."/>
            <person name="Jetten M.S.M."/>
            <person name="Mascher T."/>
            <person name="Medema M.H."/>
            <person name="Devos D.P."/>
            <person name="Kaster A.-K."/>
            <person name="Ovreas L."/>
            <person name="Rohde M."/>
            <person name="Galperin M.Y."/>
            <person name="Jogler C."/>
        </authorList>
    </citation>
    <scope>NUCLEOTIDE SEQUENCE [LARGE SCALE GENOMIC DNA]</scope>
    <source>
        <strain evidence="3 4">Mal48</strain>
    </source>
</reference>
<dbReference type="PANTHER" id="PTHR44103">
    <property type="entry name" value="PROPROTEIN CONVERTASE P"/>
    <property type="match status" value="1"/>
</dbReference>
<proteinExistence type="predicted"/>
<evidence type="ECO:0000313" key="3">
    <source>
        <dbReference type="EMBL" id="QDT34109.1"/>
    </source>
</evidence>
<name>A0A517QR75_9PLAN</name>
<dbReference type="Proteomes" id="UP000315724">
    <property type="component" value="Chromosome"/>
</dbReference>
<feature type="transmembrane region" description="Helical" evidence="2">
    <location>
        <begin position="7"/>
        <end position="24"/>
    </location>
</feature>
<keyword evidence="2" id="KW-0472">Membrane</keyword>
<evidence type="ECO:0000313" key="4">
    <source>
        <dbReference type="Proteomes" id="UP000315724"/>
    </source>
</evidence>
<evidence type="ECO:0000256" key="1">
    <source>
        <dbReference type="ARBA" id="ARBA00022729"/>
    </source>
</evidence>
<dbReference type="SUPFAM" id="SSF48452">
    <property type="entry name" value="TPR-like"/>
    <property type="match status" value="1"/>
</dbReference>
<keyword evidence="2" id="KW-0812">Transmembrane</keyword>
<dbReference type="SUPFAM" id="SSF69318">
    <property type="entry name" value="Integrin alpha N-terminal domain"/>
    <property type="match status" value="1"/>
</dbReference>
<dbReference type="PANTHER" id="PTHR44103:SF1">
    <property type="entry name" value="PROPROTEIN CONVERTASE P"/>
    <property type="match status" value="1"/>
</dbReference>
<dbReference type="Gene3D" id="2.130.10.130">
    <property type="entry name" value="Integrin alpha, N-terminal"/>
    <property type="match status" value="1"/>
</dbReference>
<gene>
    <name evidence="3" type="ORF">Mal48_33690</name>
</gene>
<dbReference type="KEGG" id="tpol:Mal48_33690"/>
<keyword evidence="4" id="KW-1185">Reference proteome</keyword>
<dbReference type="InterPro" id="IPR028994">
    <property type="entry name" value="Integrin_alpha_N"/>
</dbReference>
<sequence>MKFYSILIAVLLLIIIGLLGYWFLVPVKNAPPGNDSPEVTDLSKLTDEELLALAESRNLGIAELENHQWLESAGRFRKILKTFPESALAIQNLAIAETSFFIGLDASAGKETSDSSQKRAIESIQQLRQLHPDDPASYRLEARVYEKQLQPVKAIELLSEAAKLTPDDPTIWYEIYRVSQSSRDDAVQKSGREALTRLHELVPENVFATMQWVITTAQSDDPPLAELITELETLLTPLAPGIEKRSRYNVLTFLEKAKASLESGNSAAAKSSLMPIKNIVTADAVSKNDLNELDENALEFIQIDFTKVVEERLSEVLQNVSHDHIEVKFESAAEQVDISDAVQDLQIVDLNLNGQLEILTLSGTTFRGHAKTSPSESWVEQFSVTLDTKPSHFIVADLDYELTETAKAEAKTGTKAEAENSAASQSSLQDVIFFGAEGVQLFKTSLAPETREIKLEAMPASTELNELKDVTHVVASDLNNDGDLDLAVIANGKLSCWNNQGNFEFKKIQLDENATEIEVVDCLAVDWDRDIDTDILVLLSDGSLGILENFRHGTFHWKPFGQKFSLGQGKSLELVDADRNGSWDILVGGTEGIEIFYTRVPQTGNVQFTKSETLSENPTESLLDLDFDNDGFRDLISVSSQGMELLRGTAAMKYLNANDVLTEKPESLRQVRKGDLDQDGDDDLVLLSEGKVHLFTNNGGNKNNWIDVSLLAAHVENESGSSSQRINHFGIGSTLELRVGAQFQKQIVRSPQTKFGIGSNPQADAVRILWTNGIPQNVIQPAANQLVSEVQKLSGSCPYLYTWNGEEFVFVTDLLWASPIGLQNPAGELVPARPWEYLKISGEMLAEQDGKYKIRITEELWEIAYFDQVKLIAIDHPEEINIYSNEKVGPGSISEYKLHQVRNERLPASVVNHVGRDLMAEIRQQDGHYAKPFEKRLMQGYTDDSFIEIDFGLTEKPEQLTLFLTGWVRPTDTGLNVAIHENSQLRGPAPPSILAPNESGEFVETIPYCGFPGGKTKTIAIDLTEAFLTDDYRIRLATSMELYWDRIFFSTESLTDEYVSQTLTCTSAELHYRGVSGIAFGPNNAPEKFLYNETIQVTPWAAIDGKLTRYGDVRELIEETDHKLLVIGAGDEMIMEFDLPEQPLRPGWKRDFILHNVGWDKDANLHTVTGETVGPLPFVGMESYPYDHIQVAPHPQEYLETYQTRELPTEDFWSVLRRSSLDELKSSEPIRSK</sequence>
<dbReference type="Gene3D" id="1.25.40.10">
    <property type="entry name" value="Tetratricopeptide repeat domain"/>
    <property type="match status" value="1"/>
</dbReference>
<dbReference type="RefSeq" id="WP_145201530.1">
    <property type="nucleotide sequence ID" value="NZ_CP036267.1"/>
</dbReference>
<dbReference type="InterPro" id="IPR011990">
    <property type="entry name" value="TPR-like_helical_dom_sf"/>
</dbReference>
<keyword evidence="1" id="KW-0732">Signal</keyword>
<accession>A0A517QR75</accession>
<organism evidence="3 4">
    <name type="scientific">Thalassoglobus polymorphus</name>
    <dbReference type="NCBI Taxonomy" id="2527994"/>
    <lineage>
        <taxon>Bacteria</taxon>
        <taxon>Pseudomonadati</taxon>
        <taxon>Planctomycetota</taxon>
        <taxon>Planctomycetia</taxon>
        <taxon>Planctomycetales</taxon>
        <taxon>Planctomycetaceae</taxon>
        <taxon>Thalassoglobus</taxon>
    </lineage>
</organism>
<evidence type="ECO:0000256" key="2">
    <source>
        <dbReference type="SAM" id="Phobius"/>
    </source>
</evidence>